<protein>
    <submittedName>
        <fullName evidence="2">Uncharacterized protein</fullName>
    </submittedName>
</protein>
<feature type="region of interest" description="Disordered" evidence="1">
    <location>
        <begin position="38"/>
        <end position="81"/>
    </location>
</feature>
<proteinExistence type="predicted"/>
<feature type="compositionally biased region" description="Basic and acidic residues" evidence="1">
    <location>
        <begin position="57"/>
        <end position="78"/>
    </location>
</feature>
<evidence type="ECO:0000313" key="2">
    <source>
        <dbReference type="EMBL" id="KAH1173341.1"/>
    </source>
</evidence>
<gene>
    <name evidence="2" type="ORF">KIL84_017180</name>
</gene>
<organism evidence="2 3">
    <name type="scientific">Mauremys mutica</name>
    <name type="common">yellowpond turtle</name>
    <dbReference type="NCBI Taxonomy" id="74926"/>
    <lineage>
        <taxon>Eukaryota</taxon>
        <taxon>Metazoa</taxon>
        <taxon>Chordata</taxon>
        <taxon>Craniata</taxon>
        <taxon>Vertebrata</taxon>
        <taxon>Euteleostomi</taxon>
        <taxon>Archelosauria</taxon>
        <taxon>Testudinata</taxon>
        <taxon>Testudines</taxon>
        <taxon>Cryptodira</taxon>
        <taxon>Durocryptodira</taxon>
        <taxon>Testudinoidea</taxon>
        <taxon>Geoemydidae</taxon>
        <taxon>Geoemydinae</taxon>
        <taxon>Mauremys</taxon>
    </lineage>
</organism>
<reference evidence="2" key="1">
    <citation type="submission" date="2021-09" db="EMBL/GenBank/DDBJ databases">
        <title>The genome of Mauremys mutica provides insights into the evolution of semi-aquatic lifestyle.</title>
        <authorList>
            <person name="Gong S."/>
            <person name="Gao Y."/>
        </authorList>
    </citation>
    <scope>NUCLEOTIDE SEQUENCE</scope>
    <source>
        <strain evidence="2">MM-2020</strain>
        <tissue evidence="2">Muscle</tissue>
    </source>
</reference>
<comment type="caution">
    <text evidence="2">The sequence shown here is derived from an EMBL/GenBank/DDBJ whole genome shotgun (WGS) entry which is preliminary data.</text>
</comment>
<keyword evidence="3" id="KW-1185">Reference proteome</keyword>
<name>A0A9D4AYD7_9SAUR</name>
<accession>A0A9D4AYD7</accession>
<dbReference type="Proteomes" id="UP000827986">
    <property type="component" value="Unassembled WGS sequence"/>
</dbReference>
<sequence length="112" mass="11869">MSPTPLLADSTCTCGGLHQTGILTLEQRQYITVASALALPPPPDSPQQAVCKAGSRKRWDSNSKKEKQPHEAEAEGRGRRLSQLLPVRAAASLLLGILARGILRNWGGGGST</sequence>
<evidence type="ECO:0000256" key="1">
    <source>
        <dbReference type="SAM" id="MobiDB-lite"/>
    </source>
</evidence>
<dbReference type="EMBL" id="JAHDVG010000482">
    <property type="protein sequence ID" value="KAH1173341.1"/>
    <property type="molecule type" value="Genomic_DNA"/>
</dbReference>
<dbReference type="AlphaFoldDB" id="A0A9D4AYD7"/>
<evidence type="ECO:0000313" key="3">
    <source>
        <dbReference type="Proteomes" id="UP000827986"/>
    </source>
</evidence>